<sequence length="145" mass="16055">MKNKVMILAAAITLVACGGNQQKKAVSEKVKADAVKVDMHDAESSLDYQGTYTGVFPAADCPGIDMRLTLKKDGTYSLHMKYLDRDSEFDEKGAYKVKGNLLTLTPMDGQPEYYKVEENQVRKLDADKQPVTGALAENYVLKKTE</sequence>
<evidence type="ECO:0000313" key="4">
    <source>
        <dbReference type="Proteomes" id="UP000195772"/>
    </source>
</evidence>
<evidence type="ECO:0000313" key="5">
    <source>
        <dbReference type="Proteomes" id="UP000323119"/>
    </source>
</evidence>
<accession>A0A1Y3R030</accession>
<organism evidence="3 4">
    <name type="scientific">Alistipes onderdonkii</name>
    <dbReference type="NCBI Taxonomy" id="328813"/>
    <lineage>
        <taxon>Bacteria</taxon>
        <taxon>Pseudomonadati</taxon>
        <taxon>Bacteroidota</taxon>
        <taxon>Bacteroidia</taxon>
        <taxon>Bacteroidales</taxon>
        <taxon>Rikenellaceae</taxon>
        <taxon>Alistipes</taxon>
    </lineage>
</organism>
<dbReference type="EMBL" id="VVUY01000003">
    <property type="protein sequence ID" value="KAA2562814.1"/>
    <property type="molecule type" value="Genomic_DNA"/>
</dbReference>
<dbReference type="Gene3D" id="2.40.128.640">
    <property type="match status" value="1"/>
</dbReference>
<name>A0A1Y3R030_9BACT</name>
<dbReference type="Proteomes" id="UP001205035">
    <property type="component" value="Unassembled WGS sequence"/>
</dbReference>
<dbReference type="RefSeq" id="WP_018696000.1">
    <property type="nucleotide sequence ID" value="NZ_AP031440.1"/>
</dbReference>
<dbReference type="EMBL" id="NFHB01000003">
    <property type="protein sequence ID" value="OUN03918.1"/>
    <property type="molecule type" value="Genomic_DNA"/>
</dbReference>
<dbReference type="Proteomes" id="UP000195772">
    <property type="component" value="Unassembled WGS sequence"/>
</dbReference>
<evidence type="ECO:0000313" key="2">
    <source>
        <dbReference type="EMBL" id="MCQ5081607.1"/>
    </source>
</evidence>
<dbReference type="PROSITE" id="PS51257">
    <property type="entry name" value="PROKAR_LIPOPROTEIN"/>
    <property type="match status" value="1"/>
</dbReference>
<dbReference type="OrthoDB" id="5348860at2"/>
<dbReference type="EMBL" id="JANGBQ010000002">
    <property type="protein sequence ID" value="MCQ5081607.1"/>
    <property type="molecule type" value="Genomic_DNA"/>
</dbReference>
<protein>
    <submittedName>
        <fullName evidence="3">Copper homeostasis protein</fullName>
    </submittedName>
    <submittedName>
        <fullName evidence="1">Copper resistance protein NlpE</fullName>
    </submittedName>
</protein>
<dbReference type="eggNOG" id="COG3015">
    <property type="taxonomic scope" value="Bacteria"/>
</dbReference>
<proteinExistence type="predicted"/>
<dbReference type="Pfam" id="PF04170">
    <property type="entry name" value="NlpE"/>
    <property type="match status" value="1"/>
</dbReference>
<reference evidence="3" key="2">
    <citation type="journal article" date="2018" name="BMC Genomics">
        <title>Whole genome sequencing and function prediction of 133 gut anaerobes isolated from chicken caecum in pure cultures.</title>
        <authorList>
            <person name="Medvecky M."/>
            <person name="Cejkova D."/>
            <person name="Polansky O."/>
            <person name="Karasova D."/>
            <person name="Kubasova T."/>
            <person name="Cizek A."/>
            <person name="Rychlik I."/>
        </authorList>
    </citation>
    <scope>NUCLEOTIDE SEQUENCE</scope>
    <source>
        <strain evidence="3">An90</strain>
    </source>
</reference>
<reference evidence="4" key="1">
    <citation type="submission" date="2017-04" db="EMBL/GenBank/DDBJ databases">
        <title>Function of individual gut microbiota members based on whole genome sequencing of pure cultures obtained from chicken caecum.</title>
        <authorList>
            <person name="Medvecky M."/>
            <person name="Cejkova D."/>
            <person name="Polansky O."/>
            <person name="Karasova D."/>
            <person name="Kubasova T."/>
            <person name="Cizek A."/>
            <person name="Rychlik I."/>
        </authorList>
    </citation>
    <scope>NUCLEOTIDE SEQUENCE [LARGE SCALE GENOMIC DNA]</scope>
    <source>
        <strain evidence="4">An90</strain>
    </source>
</reference>
<gene>
    <name evidence="3" type="ORF">B5G41_05510</name>
    <name evidence="1" type="ORF">F2S36_03120</name>
    <name evidence="2" type="ORF">NE651_01710</name>
</gene>
<dbReference type="AlphaFoldDB" id="A0A1Y3R030"/>
<evidence type="ECO:0000313" key="1">
    <source>
        <dbReference type="EMBL" id="KAA2562814.1"/>
    </source>
</evidence>
<dbReference type="Proteomes" id="UP000323119">
    <property type="component" value="Unassembled WGS sequence"/>
</dbReference>
<reference evidence="1 5" key="3">
    <citation type="journal article" date="2019" name="Nat. Med.">
        <title>A library of human gut bacterial isolates paired with longitudinal multiomics data enables mechanistic microbiome research.</title>
        <authorList>
            <person name="Poyet M."/>
            <person name="Groussin M."/>
            <person name="Gibbons S.M."/>
            <person name="Avila-Pacheco J."/>
            <person name="Jiang X."/>
            <person name="Kearney S.M."/>
            <person name="Perrotta A.R."/>
            <person name="Berdy B."/>
            <person name="Zhao S."/>
            <person name="Lieberman T.D."/>
            <person name="Swanson P.K."/>
            <person name="Smith M."/>
            <person name="Roesemann S."/>
            <person name="Alexander J.E."/>
            <person name="Rich S.A."/>
            <person name="Livny J."/>
            <person name="Vlamakis H."/>
            <person name="Clish C."/>
            <person name="Bullock K."/>
            <person name="Deik A."/>
            <person name="Scott J."/>
            <person name="Pierce K.A."/>
            <person name="Xavier R.J."/>
            <person name="Alm E.J."/>
        </authorList>
    </citation>
    <scope>NUCLEOTIDE SEQUENCE [LARGE SCALE GENOMIC DNA]</scope>
    <source>
        <strain evidence="1 5">BIOML-A204</strain>
    </source>
</reference>
<dbReference type="InterPro" id="IPR007298">
    <property type="entry name" value="Cu-R_lipoprotein_NlpE"/>
</dbReference>
<comment type="caution">
    <text evidence="3">The sequence shown here is derived from an EMBL/GenBank/DDBJ whole genome shotgun (WGS) entry which is preliminary data.</text>
</comment>
<evidence type="ECO:0000313" key="3">
    <source>
        <dbReference type="EMBL" id="OUN03918.1"/>
    </source>
</evidence>
<reference evidence="2" key="4">
    <citation type="submission" date="2022-06" db="EMBL/GenBank/DDBJ databases">
        <title>Isolation of gut microbiota from human fecal samples.</title>
        <authorList>
            <person name="Pamer E.G."/>
            <person name="Barat B."/>
            <person name="Waligurski E."/>
            <person name="Medina S."/>
            <person name="Paddock L."/>
            <person name="Mostad J."/>
        </authorList>
    </citation>
    <scope>NUCLEOTIDE SEQUENCE</scope>
    <source>
        <strain evidence="2">DFI.6.22</strain>
    </source>
</reference>